<dbReference type="InterPro" id="IPR003673">
    <property type="entry name" value="CoA-Trfase_fam_III"/>
</dbReference>
<dbReference type="Proteomes" id="UP001347146">
    <property type="component" value="Unassembled WGS sequence"/>
</dbReference>
<dbReference type="Gene3D" id="3.40.50.10540">
    <property type="entry name" value="Crotonobetainyl-coa:carnitine coa-transferase, domain 1"/>
    <property type="match status" value="1"/>
</dbReference>
<dbReference type="PANTHER" id="PTHR48228:SF5">
    <property type="entry name" value="ALPHA-METHYLACYL-COA RACEMASE"/>
    <property type="match status" value="1"/>
</dbReference>
<evidence type="ECO:0000313" key="2">
    <source>
        <dbReference type="Proteomes" id="UP001347146"/>
    </source>
</evidence>
<sequence>MRRNRNDAAAIVDRWLAPWPTLPHLAGREPSCPMLAWAACGGMALTGFADEAPVLSPAAAIGLLAQSLHRLRDLTESCGAPVDLDVETVIGARAALRGFHRQGDVSAGGLTRLLRAADGWVALALPRDDDVASVPAIIGDAGTGDPWRDVTEFAARTAARDVVDRAQLLGVASAVVPPPGTMTDAAPFEVSRIAEPATDLSLTEATVVDFSSLWAGPLCGHILTRAGAQVIKVESTSRPDGARVGDPDFFAWLHRDQQFRRIDFASTSGRTELADLVATADIVIEASRPRALENLGVAPHQVTHRPGRIWVSITGGGRQRPMQVDFGDDAAAGGGLVGWTDHGPVFCADAIADPLSGVSAALAVAASARSGGGHLIDVSMTNTAAAFAATENDCPGEHHVITDGPGWSVSCSFENSTQPVLAPRPPTAPY</sequence>
<dbReference type="GO" id="GO:0016740">
    <property type="term" value="F:transferase activity"/>
    <property type="evidence" value="ECO:0007669"/>
    <property type="project" value="UniProtKB-KW"/>
</dbReference>
<dbReference type="PANTHER" id="PTHR48228">
    <property type="entry name" value="SUCCINYL-COA--D-CITRAMALATE COA-TRANSFERASE"/>
    <property type="match status" value="1"/>
</dbReference>
<dbReference type="EMBL" id="JAZDUF010000008">
    <property type="protein sequence ID" value="MEE3853083.1"/>
    <property type="molecule type" value="Genomic_DNA"/>
</dbReference>
<keyword evidence="1" id="KW-0808">Transferase</keyword>
<gene>
    <name evidence="1" type="ORF">VZC37_22290</name>
</gene>
<comment type="caution">
    <text evidence="1">The sequence shown here is derived from an EMBL/GenBank/DDBJ whole genome shotgun (WGS) entry which is preliminary data.</text>
</comment>
<proteinExistence type="predicted"/>
<organism evidence="1 2">
    <name type="scientific">Gordonia sesuvii</name>
    <dbReference type="NCBI Taxonomy" id="3116777"/>
    <lineage>
        <taxon>Bacteria</taxon>
        <taxon>Bacillati</taxon>
        <taxon>Actinomycetota</taxon>
        <taxon>Actinomycetes</taxon>
        <taxon>Mycobacteriales</taxon>
        <taxon>Gordoniaceae</taxon>
        <taxon>Gordonia</taxon>
    </lineage>
</organism>
<name>A0ABU7MIY4_9ACTN</name>
<accession>A0ABU7MIY4</accession>
<dbReference type="Pfam" id="PF02515">
    <property type="entry name" value="CoA_transf_3"/>
    <property type="match status" value="1"/>
</dbReference>
<evidence type="ECO:0000313" key="1">
    <source>
        <dbReference type="EMBL" id="MEE3853083.1"/>
    </source>
</evidence>
<reference evidence="1 2" key="1">
    <citation type="submission" date="2024-01" db="EMBL/GenBank/DDBJ databases">
        <title>Draft genome sequence of Gordonia sp. LSe1-13.</title>
        <authorList>
            <person name="Suphannarot A."/>
            <person name="Mingma R."/>
        </authorList>
    </citation>
    <scope>NUCLEOTIDE SEQUENCE [LARGE SCALE GENOMIC DNA]</scope>
    <source>
        <strain evidence="1 2">LSe1-13</strain>
    </source>
</reference>
<dbReference type="RefSeq" id="WP_330435898.1">
    <property type="nucleotide sequence ID" value="NZ_JAZDUF010000008.1"/>
</dbReference>
<dbReference type="InterPro" id="IPR050509">
    <property type="entry name" value="CoA-transferase_III"/>
</dbReference>
<dbReference type="SUPFAM" id="SSF89796">
    <property type="entry name" value="CoA-transferase family III (CaiB/BaiF)"/>
    <property type="match status" value="2"/>
</dbReference>
<keyword evidence="2" id="KW-1185">Reference proteome</keyword>
<dbReference type="InterPro" id="IPR023606">
    <property type="entry name" value="CoA-Trfase_III_dom_1_sf"/>
</dbReference>
<protein>
    <submittedName>
        <fullName evidence="1">CoA transferase</fullName>
    </submittedName>
</protein>